<keyword evidence="6" id="KW-0547">Nucleotide-binding</keyword>
<organism evidence="14 15">
    <name type="scientific">Haloferula luteola</name>
    <dbReference type="NCBI Taxonomy" id="595692"/>
    <lineage>
        <taxon>Bacteria</taxon>
        <taxon>Pseudomonadati</taxon>
        <taxon>Verrucomicrobiota</taxon>
        <taxon>Verrucomicrobiia</taxon>
        <taxon>Verrucomicrobiales</taxon>
        <taxon>Verrucomicrobiaceae</taxon>
        <taxon>Haloferula</taxon>
    </lineage>
</organism>
<dbReference type="AlphaFoldDB" id="A0A840VIQ9"/>
<evidence type="ECO:0000256" key="7">
    <source>
        <dbReference type="ARBA" id="ARBA00022777"/>
    </source>
</evidence>
<dbReference type="InterPro" id="IPR035907">
    <property type="entry name" value="Hppk_sf"/>
</dbReference>
<protein>
    <recommendedName>
        <fullName evidence="4">2-amino-4-hydroxy-6-hydroxymethyldihydropteridine pyrophosphokinase</fullName>
        <ecNumber evidence="3">2.7.6.3</ecNumber>
    </recommendedName>
    <alternativeName>
        <fullName evidence="11">6-hydroxymethyl-7,8-dihydropterin pyrophosphokinase</fullName>
    </alternativeName>
    <alternativeName>
        <fullName evidence="12">7,8-dihydro-6-hydroxymethylpterin-pyrophosphokinase</fullName>
    </alternativeName>
</protein>
<evidence type="ECO:0000313" key="14">
    <source>
        <dbReference type="EMBL" id="MBB5352591.1"/>
    </source>
</evidence>
<keyword evidence="15" id="KW-1185">Reference proteome</keyword>
<comment type="caution">
    <text evidence="14">The sequence shown here is derived from an EMBL/GenBank/DDBJ whole genome shotgun (WGS) entry which is preliminary data.</text>
</comment>
<dbReference type="SUPFAM" id="SSF55083">
    <property type="entry name" value="6-hydroxymethyl-7,8-dihydropterin pyrophosphokinase, HPPK"/>
    <property type="match status" value="1"/>
</dbReference>
<dbReference type="RefSeq" id="WP_184019759.1">
    <property type="nucleotide sequence ID" value="NZ_JACHFD010000014.1"/>
</dbReference>
<dbReference type="CDD" id="cd00483">
    <property type="entry name" value="HPPK"/>
    <property type="match status" value="1"/>
</dbReference>
<dbReference type="Proteomes" id="UP000557717">
    <property type="component" value="Unassembled WGS sequence"/>
</dbReference>
<keyword evidence="9" id="KW-0289">Folate biosynthesis</keyword>
<evidence type="ECO:0000256" key="9">
    <source>
        <dbReference type="ARBA" id="ARBA00022909"/>
    </source>
</evidence>
<evidence type="ECO:0000313" key="15">
    <source>
        <dbReference type="Proteomes" id="UP000557717"/>
    </source>
</evidence>
<dbReference type="Gene3D" id="3.30.70.560">
    <property type="entry name" value="7,8-Dihydro-6-hydroxymethylpterin-pyrophosphokinase HPPK"/>
    <property type="match status" value="1"/>
</dbReference>
<dbReference type="UniPathway" id="UPA00077">
    <property type="reaction ID" value="UER00155"/>
</dbReference>
<feature type="domain" description="7,8-dihydro-6-hydroxymethylpterin-pyrophosphokinase" evidence="13">
    <location>
        <begin position="91"/>
        <end position="102"/>
    </location>
</feature>
<evidence type="ECO:0000256" key="11">
    <source>
        <dbReference type="ARBA" id="ARBA00029766"/>
    </source>
</evidence>
<reference evidence="14 15" key="1">
    <citation type="submission" date="2020-08" db="EMBL/GenBank/DDBJ databases">
        <title>Genomic Encyclopedia of Type Strains, Phase IV (KMG-IV): sequencing the most valuable type-strain genomes for metagenomic binning, comparative biology and taxonomic classification.</title>
        <authorList>
            <person name="Goeker M."/>
        </authorList>
    </citation>
    <scope>NUCLEOTIDE SEQUENCE [LARGE SCALE GENOMIC DNA]</scope>
    <source>
        <strain evidence="14 15">YC6886</strain>
    </source>
</reference>
<evidence type="ECO:0000256" key="8">
    <source>
        <dbReference type="ARBA" id="ARBA00022840"/>
    </source>
</evidence>
<evidence type="ECO:0000256" key="3">
    <source>
        <dbReference type="ARBA" id="ARBA00013253"/>
    </source>
</evidence>
<evidence type="ECO:0000256" key="12">
    <source>
        <dbReference type="ARBA" id="ARBA00033413"/>
    </source>
</evidence>
<evidence type="ECO:0000256" key="6">
    <source>
        <dbReference type="ARBA" id="ARBA00022741"/>
    </source>
</evidence>
<dbReference type="GO" id="GO:0046654">
    <property type="term" value="P:tetrahydrofolate biosynthetic process"/>
    <property type="evidence" value="ECO:0007669"/>
    <property type="project" value="UniProtKB-UniPathway"/>
</dbReference>
<dbReference type="EC" id="2.7.6.3" evidence="3"/>
<evidence type="ECO:0000259" key="13">
    <source>
        <dbReference type="PROSITE" id="PS00794"/>
    </source>
</evidence>
<gene>
    <name evidence="14" type="ORF">HNR46_002839</name>
</gene>
<dbReference type="PANTHER" id="PTHR43071:SF1">
    <property type="entry name" value="2-AMINO-4-HYDROXY-6-HYDROXYMETHYLDIHYDROPTERIDINE PYROPHOSPHOKINASE"/>
    <property type="match status" value="1"/>
</dbReference>
<keyword evidence="5 14" id="KW-0808">Transferase</keyword>
<evidence type="ECO:0000256" key="10">
    <source>
        <dbReference type="ARBA" id="ARBA00029409"/>
    </source>
</evidence>
<evidence type="ECO:0000256" key="1">
    <source>
        <dbReference type="ARBA" id="ARBA00005051"/>
    </source>
</evidence>
<evidence type="ECO:0000256" key="4">
    <source>
        <dbReference type="ARBA" id="ARBA00016218"/>
    </source>
</evidence>
<dbReference type="EMBL" id="JACHFD010000014">
    <property type="protein sequence ID" value="MBB5352591.1"/>
    <property type="molecule type" value="Genomic_DNA"/>
</dbReference>
<sequence length="168" mass="18677">MSRPAGIALGSNLGERLVHLQAARDFLREIAIGPRFLQASVYQTAPVACPDDAPDFLNTVVDFDFAGSPEELLGAALALESRLGRIRGTERHAPRTLDVDLLYLGDHQIASPQLDLPHPRLTQRRFVLEPLAEIRSEWRLPGDLMTIGQHLARLKSSEPPLQKVHPIW</sequence>
<evidence type="ECO:0000256" key="2">
    <source>
        <dbReference type="ARBA" id="ARBA00005810"/>
    </source>
</evidence>
<dbReference type="GO" id="GO:0046656">
    <property type="term" value="P:folic acid biosynthetic process"/>
    <property type="evidence" value="ECO:0007669"/>
    <property type="project" value="UniProtKB-KW"/>
</dbReference>
<dbReference type="GO" id="GO:0003848">
    <property type="term" value="F:2-amino-4-hydroxy-6-hydroxymethyldihydropteridine diphosphokinase activity"/>
    <property type="evidence" value="ECO:0007669"/>
    <property type="project" value="UniProtKB-EC"/>
</dbReference>
<dbReference type="PANTHER" id="PTHR43071">
    <property type="entry name" value="2-AMINO-4-HYDROXY-6-HYDROXYMETHYLDIHYDROPTERIDINE PYROPHOSPHOKINASE"/>
    <property type="match status" value="1"/>
</dbReference>
<name>A0A840VIQ9_9BACT</name>
<dbReference type="PROSITE" id="PS00794">
    <property type="entry name" value="HPPK"/>
    <property type="match status" value="1"/>
</dbReference>
<accession>A0A840VIQ9</accession>
<dbReference type="GO" id="GO:0005524">
    <property type="term" value="F:ATP binding"/>
    <property type="evidence" value="ECO:0007669"/>
    <property type="project" value="UniProtKB-KW"/>
</dbReference>
<dbReference type="InterPro" id="IPR000550">
    <property type="entry name" value="Hppk"/>
</dbReference>
<keyword evidence="8" id="KW-0067">ATP-binding</keyword>
<dbReference type="GO" id="GO:0016301">
    <property type="term" value="F:kinase activity"/>
    <property type="evidence" value="ECO:0007669"/>
    <property type="project" value="UniProtKB-KW"/>
</dbReference>
<comment type="similarity">
    <text evidence="2">Belongs to the HPPK family.</text>
</comment>
<evidence type="ECO:0000256" key="5">
    <source>
        <dbReference type="ARBA" id="ARBA00022679"/>
    </source>
</evidence>
<comment type="function">
    <text evidence="10">Catalyzes the transfer of pyrophosphate from adenosine triphosphate (ATP) to 6-hydroxymethyl-7,8-dihydropterin, an enzymatic step in folate biosynthesis pathway.</text>
</comment>
<comment type="pathway">
    <text evidence="1">Cofactor biosynthesis; tetrahydrofolate biosynthesis; 2-amino-4-hydroxy-6-hydroxymethyl-7,8-dihydropteridine diphosphate from 7,8-dihydroneopterin triphosphate: step 4/4.</text>
</comment>
<proteinExistence type="inferred from homology"/>
<dbReference type="NCBIfam" id="TIGR01498">
    <property type="entry name" value="folK"/>
    <property type="match status" value="1"/>
</dbReference>
<keyword evidence="7 14" id="KW-0418">Kinase</keyword>
<dbReference type="Pfam" id="PF01288">
    <property type="entry name" value="HPPK"/>
    <property type="match status" value="1"/>
</dbReference>